<dbReference type="EMBL" id="WJXZ01000011">
    <property type="protein sequence ID" value="MRS63165.1"/>
    <property type="molecule type" value="Genomic_DNA"/>
</dbReference>
<evidence type="ECO:0000259" key="1">
    <source>
        <dbReference type="Pfam" id="PF24722"/>
    </source>
</evidence>
<organism evidence="2 3">
    <name type="scientific">Larkinella terrae</name>
    <dbReference type="NCBI Taxonomy" id="2025311"/>
    <lineage>
        <taxon>Bacteria</taxon>
        <taxon>Pseudomonadati</taxon>
        <taxon>Bacteroidota</taxon>
        <taxon>Cytophagia</taxon>
        <taxon>Cytophagales</taxon>
        <taxon>Spirosomataceae</taxon>
        <taxon>Larkinella</taxon>
    </lineage>
</organism>
<sequence>MESILEKPELIDFLVKLIPEAHQDFESLPAEVSDCAIAHKLAEVTTLLLDQNRFRAVKHCLLAADELLLHGSEAIKTFINSVYIHRLTVLIDRADNRAEMLEYLLPHQLRIEYLRQLNTCLP</sequence>
<proteinExistence type="predicted"/>
<comment type="caution">
    <text evidence="2">The sequence shown here is derived from an EMBL/GenBank/DDBJ whole genome shotgun (WGS) entry which is preliminary data.</text>
</comment>
<evidence type="ECO:0000313" key="3">
    <source>
        <dbReference type="Proteomes" id="UP000441754"/>
    </source>
</evidence>
<evidence type="ECO:0000313" key="2">
    <source>
        <dbReference type="EMBL" id="MRS63165.1"/>
    </source>
</evidence>
<dbReference type="Proteomes" id="UP000441754">
    <property type="component" value="Unassembled WGS sequence"/>
</dbReference>
<dbReference type="InterPro" id="IPR056091">
    <property type="entry name" value="DUF7674"/>
</dbReference>
<gene>
    <name evidence="2" type="ORF">GJJ30_17830</name>
</gene>
<dbReference type="AlphaFoldDB" id="A0A7K0EMZ1"/>
<reference evidence="2 3" key="1">
    <citation type="journal article" date="2018" name="Antonie Van Leeuwenhoek">
        <title>Larkinella terrae sp. nov., isolated from soil on Jeju Island, South Korea.</title>
        <authorList>
            <person name="Ten L.N."/>
            <person name="Jeon J."/>
            <person name="Park S.J."/>
            <person name="Park S."/>
            <person name="Lee S.Y."/>
            <person name="Kim M.K."/>
            <person name="Jung H.Y."/>
        </authorList>
    </citation>
    <scope>NUCLEOTIDE SEQUENCE [LARGE SCALE GENOMIC DNA]</scope>
    <source>
        <strain evidence="2 3">KCTC 52001</strain>
    </source>
</reference>
<dbReference type="OrthoDB" id="959910at2"/>
<accession>A0A7K0EMZ1</accession>
<keyword evidence="3" id="KW-1185">Reference proteome</keyword>
<name>A0A7K0EMZ1_9BACT</name>
<feature type="domain" description="DUF7674" evidence="1">
    <location>
        <begin position="14"/>
        <end position="117"/>
    </location>
</feature>
<dbReference type="RefSeq" id="WP_154176542.1">
    <property type="nucleotide sequence ID" value="NZ_WJXZ01000011.1"/>
</dbReference>
<dbReference type="Pfam" id="PF24722">
    <property type="entry name" value="DUF7674"/>
    <property type="match status" value="1"/>
</dbReference>
<protein>
    <recommendedName>
        <fullName evidence="1">DUF7674 domain-containing protein</fullName>
    </recommendedName>
</protein>